<evidence type="ECO:0000256" key="16">
    <source>
        <dbReference type="ARBA" id="ARBA00047828"/>
    </source>
</evidence>
<dbReference type="GO" id="GO:0016020">
    <property type="term" value="C:membrane"/>
    <property type="evidence" value="ECO:0007669"/>
    <property type="project" value="UniProtKB-SubCell"/>
</dbReference>
<dbReference type="CDD" id="cd03471">
    <property type="entry name" value="Rieske_cytochrome_b6f"/>
    <property type="match status" value="1"/>
</dbReference>
<dbReference type="Pfam" id="PF00355">
    <property type="entry name" value="Rieske"/>
    <property type="match status" value="1"/>
</dbReference>
<evidence type="ECO:0000256" key="11">
    <source>
        <dbReference type="ARBA" id="ARBA00023004"/>
    </source>
</evidence>
<dbReference type="Pfam" id="PF25471">
    <property type="entry name" value="TM_PetC"/>
    <property type="match status" value="1"/>
</dbReference>
<dbReference type="Gene3D" id="1.20.5.700">
    <property type="entry name" value="Single helix bin"/>
    <property type="match status" value="1"/>
</dbReference>
<evidence type="ECO:0000256" key="15">
    <source>
        <dbReference type="ARBA" id="ARBA00034078"/>
    </source>
</evidence>
<dbReference type="PROSITE" id="PS51296">
    <property type="entry name" value="RIESKE"/>
    <property type="match status" value="1"/>
</dbReference>
<evidence type="ECO:0000256" key="3">
    <source>
        <dbReference type="ARBA" id="ARBA00012952"/>
    </source>
</evidence>
<accession>Q00GM2</accession>
<evidence type="ECO:0000256" key="9">
    <source>
        <dbReference type="ARBA" id="ARBA00022982"/>
    </source>
</evidence>
<keyword evidence="4" id="KW-0813">Transport</keyword>
<dbReference type="InterPro" id="IPR005805">
    <property type="entry name" value="Rieske_Fe-S_prot_C"/>
</dbReference>
<dbReference type="GO" id="GO:0009496">
    <property type="term" value="F:plastoquinol--plastocyanin reductase activity"/>
    <property type="evidence" value="ECO:0007669"/>
    <property type="project" value="UniProtKB-EC"/>
</dbReference>
<comment type="cofactor">
    <cofactor evidence="15">
        <name>[2Fe-2S] cluster</name>
        <dbReference type="ChEBI" id="CHEBI:190135"/>
    </cofactor>
</comment>
<evidence type="ECO:0000313" key="19">
    <source>
        <dbReference type="EMBL" id="ABF73013.1"/>
    </source>
</evidence>
<dbReference type="SUPFAM" id="SSF50022">
    <property type="entry name" value="ISP domain"/>
    <property type="match status" value="1"/>
</dbReference>
<dbReference type="InterPro" id="IPR057415">
    <property type="entry name" value="TM_PetC"/>
</dbReference>
<keyword evidence="11" id="KW-0408">Iron</keyword>
<dbReference type="EC" id="7.1.1.6" evidence="3"/>
<comment type="catalytic activity">
    <reaction evidence="16">
        <text>2 oxidized [plastocyanin] + a plastoquinol + 2 H(+)(in) = 2 reduced [plastocyanin] + a plastoquinone + 4 H(+)(out)</text>
        <dbReference type="Rhea" id="RHEA:22148"/>
        <dbReference type="Rhea" id="RHEA-COMP:9561"/>
        <dbReference type="Rhea" id="RHEA-COMP:9562"/>
        <dbReference type="Rhea" id="RHEA-COMP:10039"/>
        <dbReference type="Rhea" id="RHEA-COMP:10040"/>
        <dbReference type="ChEBI" id="CHEBI:15378"/>
        <dbReference type="ChEBI" id="CHEBI:17757"/>
        <dbReference type="ChEBI" id="CHEBI:29036"/>
        <dbReference type="ChEBI" id="CHEBI:49552"/>
        <dbReference type="ChEBI" id="CHEBI:62192"/>
        <dbReference type="EC" id="7.1.1.6"/>
    </reaction>
</comment>
<keyword evidence="13" id="KW-0472">Membrane</keyword>
<comment type="subcellular location">
    <subcellularLocation>
        <location evidence="1">Membrane</location>
        <topology evidence="1">Single-pass membrane protein</topology>
    </subcellularLocation>
    <subcellularLocation>
        <location evidence="17">Thylakoid</location>
    </subcellularLocation>
</comment>
<dbReference type="Gene3D" id="2.102.10.10">
    <property type="entry name" value="Rieske [2Fe-2S] iron-sulphur domain"/>
    <property type="match status" value="1"/>
</dbReference>
<dbReference type="GO" id="GO:0051537">
    <property type="term" value="F:2 iron, 2 sulfur cluster binding"/>
    <property type="evidence" value="ECO:0007669"/>
    <property type="project" value="UniProtKB-KW"/>
</dbReference>
<evidence type="ECO:0000256" key="14">
    <source>
        <dbReference type="ARBA" id="ARBA00023157"/>
    </source>
</evidence>
<dbReference type="NCBIfam" id="NF010001">
    <property type="entry name" value="PRK13474.1"/>
    <property type="match status" value="1"/>
</dbReference>
<proteinExistence type="evidence at transcript level"/>
<keyword evidence="12" id="KW-0411">Iron-sulfur</keyword>
<dbReference type="InterPro" id="IPR014349">
    <property type="entry name" value="Rieske_Fe-S_prot"/>
</dbReference>
<evidence type="ECO:0000256" key="1">
    <source>
        <dbReference type="ARBA" id="ARBA00004167"/>
    </source>
</evidence>
<keyword evidence="7" id="KW-0479">Metal-binding</keyword>
<reference evidence="19" key="1">
    <citation type="journal article" date="2006" name="Mol. Biol. Evol.">
        <title>Chimeric plastid proteome in the Florida 'red tide' dinoflagellate Karenia brevis.</title>
        <authorList>
            <person name="Nosenko T."/>
            <person name="Lidie K.L."/>
            <person name="Van Dolah F.M."/>
            <person name="Lindquist E."/>
            <person name="Cheng J.F."/>
            <person name="Bhattacharya D."/>
        </authorList>
    </citation>
    <scope>NUCLEOTIDE SEQUENCE</scope>
    <source>
        <strain evidence="19">Wilson</strain>
    </source>
</reference>
<evidence type="ECO:0000256" key="5">
    <source>
        <dbReference type="ARBA" id="ARBA00022692"/>
    </source>
</evidence>
<evidence type="ECO:0000256" key="7">
    <source>
        <dbReference type="ARBA" id="ARBA00022723"/>
    </source>
</evidence>
<evidence type="ECO:0000256" key="13">
    <source>
        <dbReference type="ARBA" id="ARBA00023136"/>
    </source>
</evidence>
<protein>
    <recommendedName>
        <fullName evidence="3">plastoquinol--plastocyanin reductase</fullName>
        <ecNumber evidence="3">7.1.1.6</ecNumber>
    </recommendedName>
</protein>
<feature type="domain" description="Rieske" evidence="18">
    <location>
        <begin position="87"/>
        <end position="180"/>
    </location>
</feature>
<keyword evidence="10" id="KW-1133">Transmembrane helix</keyword>
<dbReference type="InterPro" id="IPR036922">
    <property type="entry name" value="Rieske_2Fe-2S_sf"/>
</dbReference>
<dbReference type="InterPro" id="IPR017941">
    <property type="entry name" value="Rieske_2Fe-2S"/>
</dbReference>
<keyword evidence="8" id="KW-1278">Translocase</keyword>
<dbReference type="EMBL" id="DQ531586">
    <property type="protein sequence ID" value="ABF73013.1"/>
    <property type="molecule type" value="mRNA"/>
</dbReference>
<gene>
    <name evidence="19" type="primary">PetC</name>
</gene>
<dbReference type="GO" id="GO:0046872">
    <property type="term" value="F:metal ion binding"/>
    <property type="evidence" value="ECO:0007669"/>
    <property type="project" value="UniProtKB-KW"/>
</dbReference>
<evidence type="ECO:0000256" key="12">
    <source>
        <dbReference type="ARBA" id="ARBA00023014"/>
    </source>
</evidence>
<evidence type="ECO:0000256" key="2">
    <source>
        <dbReference type="ARBA" id="ARBA00010651"/>
    </source>
</evidence>
<evidence type="ECO:0000256" key="8">
    <source>
        <dbReference type="ARBA" id="ARBA00022967"/>
    </source>
</evidence>
<evidence type="ECO:0000259" key="18">
    <source>
        <dbReference type="PROSITE" id="PS51296"/>
    </source>
</evidence>
<comment type="similarity">
    <text evidence="2">Belongs to the Rieske iron-sulfur protein family.</text>
</comment>
<dbReference type="FunFam" id="2.102.10.10:FF:000007">
    <property type="entry name" value="Cytochrome b6-f complex iron-sulfur subunit"/>
    <property type="match status" value="1"/>
</dbReference>
<dbReference type="PRINTS" id="PR00162">
    <property type="entry name" value="RIESKE"/>
</dbReference>
<evidence type="ECO:0000256" key="17">
    <source>
        <dbReference type="ARBA" id="ARBA00060385"/>
    </source>
</evidence>
<organism evidence="19">
    <name type="scientific">Karenia brevis</name>
    <name type="common">Red tide dinoflagellate</name>
    <name type="synonym">Gymnodinium breve</name>
    <dbReference type="NCBI Taxonomy" id="156230"/>
    <lineage>
        <taxon>Eukaryota</taxon>
        <taxon>Sar</taxon>
        <taxon>Alveolata</taxon>
        <taxon>Dinophyceae</taxon>
        <taxon>Gymnodiniales</taxon>
        <taxon>Kareniaceae</taxon>
        <taxon>Karenia</taxon>
    </lineage>
</organism>
<dbReference type="AlphaFoldDB" id="Q00GM2"/>
<evidence type="ECO:0000256" key="10">
    <source>
        <dbReference type="ARBA" id="ARBA00022989"/>
    </source>
</evidence>
<keyword evidence="9" id="KW-0249">Electron transport</keyword>
<dbReference type="GO" id="GO:0009579">
    <property type="term" value="C:thylakoid"/>
    <property type="evidence" value="ECO:0007669"/>
    <property type="project" value="UniProtKB-SubCell"/>
</dbReference>
<keyword evidence="5" id="KW-0812">Transmembrane</keyword>
<keyword evidence="6" id="KW-0001">2Fe-2S</keyword>
<dbReference type="PANTHER" id="PTHR10134">
    <property type="entry name" value="CYTOCHROME B-C1 COMPLEX SUBUNIT RIESKE, MITOCHONDRIAL"/>
    <property type="match status" value="1"/>
</dbReference>
<evidence type="ECO:0000256" key="6">
    <source>
        <dbReference type="ARBA" id="ARBA00022714"/>
    </source>
</evidence>
<sequence>MFLDTPESVARRAARCRDVVMRPQVNFVADMQRRTILNLLTLGAVSVPYGWCLFGYISFFFPPAEGGGGAGVTATDALGNVVTFEGWLKENNAETRKLVQGIRGDATYLIVTKDKKIEDYALNAVCTHLGCVVPWNRAQNKFMCPCHGSQYDTTGKVVRGPAPLSLALAHVTDSGNGKVTLTPWTEQDFRTGQDPWWKP</sequence>
<evidence type="ECO:0000256" key="4">
    <source>
        <dbReference type="ARBA" id="ARBA00022448"/>
    </source>
</evidence>
<name>Q00GM2_KARBR</name>
<keyword evidence="14" id="KW-1015">Disulfide bond</keyword>